<comment type="caution">
    <text evidence="1">The sequence shown here is derived from an EMBL/GenBank/DDBJ whole genome shotgun (WGS) entry which is preliminary data.</text>
</comment>
<name>A0A5C4XAV2_9HYPH</name>
<evidence type="ECO:0000313" key="1">
    <source>
        <dbReference type="EMBL" id="TNM59860.1"/>
    </source>
</evidence>
<dbReference type="AlphaFoldDB" id="A0A5C4XAV2"/>
<dbReference type="OrthoDB" id="506280at2"/>
<dbReference type="RefSeq" id="WP_139679385.1">
    <property type="nucleotide sequence ID" value="NZ_VDMN01000011.1"/>
</dbReference>
<accession>A0A5C4XAV2</accession>
<gene>
    <name evidence="1" type="ORF">FHP24_27185</name>
</gene>
<reference evidence="1 2" key="1">
    <citation type="submission" date="2019-06" db="EMBL/GenBank/DDBJ databases">
        <title>The draft genome of Rhizobium smilacinae PTYR-5.</title>
        <authorList>
            <person name="Liu L."/>
            <person name="Li L."/>
            <person name="Zhang X."/>
        </authorList>
    </citation>
    <scope>NUCLEOTIDE SEQUENCE [LARGE SCALE GENOMIC DNA]</scope>
    <source>
        <strain evidence="1 2">PTYR-5</strain>
    </source>
</reference>
<dbReference type="Proteomes" id="UP000311605">
    <property type="component" value="Unassembled WGS sequence"/>
</dbReference>
<sequence length="60" mass="6768">MVVERKGRHTVFDSKAFPALNTADGKVEGYAWLAERVNTFINVVRPRVRSAATDYAERLS</sequence>
<dbReference type="EMBL" id="VDMN01000011">
    <property type="protein sequence ID" value="TNM59860.1"/>
    <property type="molecule type" value="Genomic_DNA"/>
</dbReference>
<evidence type="ECO:0000313" key="2">
    <source>
        <dbReference type="Proteomes" id="UP000311605"/>
    </source>
</evidence>
<protein>
    <submittedName>
        <fullName evidence="1">Uncharacterized protein</fullName>
    </submittedName>
</protein>
<keyword evidence="2" id="KW-1185">Reference proteome</keyword>
<organism evidence="1 2">
    <name type="scientific">Aliirhizobium smilacinae</name>
    <dbReference type="NCBI Taxonomy" id="1395944"/>
    <lineage>
        <taxon>Bacteria</taxon>
        <taxon>Pseudomonadati</taxon>
        <taxon>Pseudomonadota</taxon>
        <taxon>Alphaproteobacteria</taxon>
        <taxon>Hyphomicrobiales</taxon>
        <taxon>Rhizobiaceae</taxon>
        <taxon>Aliirhizobium</taxon>
    </lineage>
</organism>
<proteinExistence type="predicted"/>